<keyword evidence="3" id="KW-1185">Reference proteome</keyword>
<sequence length="440" mass="48405">MRSLKTKWGVRESADILRAGPNRFICRFQKSDDHDRVMNKQPWQVLGHLLVMESFEIGMDARLVQFRTIPLWMCFTGLELEHHSTEIVGMIASAAGTVSEVLPVGVIPRAAEGYRAHVNVLINFPLVEGTLVNTLAKGDVWIGFKYNGLPSLYCVICRRLGHDRQNCSFPPIPTNEQELLRIGFHDEVQPLAGDEQMGFVLDPSVAMEGSNIWPHEIAATQDTFAEMGQASKNRNDLDLGLPNDLMGGPELQSKKLIHLWTQTGLLPQDELQALGIQAQATGEPITVESPGLQTTSLSPILVVEIEEIPNFVSTEDTTIPHGPPAITDEVFQAHTSRRRGRPPGSTNKIPKSPKIDKGKSLMVQEGCEGGGKKRKVMEKLELLPYIPDPISNAVGIHSVTNSVNQGAVPSSFSMNFIQQLLCHPESASLLAKDGSYILIF</sequence>
<dbReference type="PANTHER" id="PTHR31286:SF167">
    <property type="entry name" value="OS09G0268800 PROTEIN"/>
    <property type="match status" value="1"/>
</dbReference>
<name>A0A2G5E664_AQUCA</name>
<organism evidence="2 3">
    <name type="scientific">Aquilegia coerulea</name>
    <name type="common">Rocky mountain columbine</name>
    <dbReference type="NCBI Taxonomy" id="218851"/>
    <lineage>
        <taxon>Eukaryota</taxon>
        <taxon>Viridiplantae</taxon>
        <taxon>Streptophyta</taxon>
        <taxon>Embryophyta</taxon>
        <taxon>Tracheophyta</taxon>
        <taxon>Spermatophyta</taxon>
        <taxon>Magnoliopsida</taxon>
        <taxon>Ranunculales</taxon>
        <taxon>Ranunculaceae</taxon>
        <taxon>Thalictroideae</taxon>
        <taxon>Aquilegia</taxon>
    </lineage>
</organism>
<dbReference type="PANTHER" id="PTHR31286">
    <property type="entry name" value="GLYCINE-RICH CELL WALL STRUCTURAL PROTEIN 1.8-LIKE"/>
    <property type="match status" value="1"/>
</dbReference>
<evidence type="ECO:0000256" key="1">
    <source>
        <dbReference type="SAM" id="MobiDB-lite"/>
    </source>
</evidence>
<gene>
    <name evidence="2" type="ORF">AQUCO_01100097v1</name>
</gene>
<dbReference type="EMBL" id="KZ305028">
    <property type="protein sequence ID" value="PIA51037.1"/>
    <property type="molecule type" value="Genomic_DNA"/>
</dbReference>
<evidence type="ECO:0000313" key="3">
    <source>
        <dbReference type="Proteomes" id="UP000230069"/>
    </source>
</evidence>
<dbReference type="OrthoDB" id="1111599at2759"/>
<proteinExistence type="predicted"/>
<reference evidence="2 3" key="1">
    <citation type="submission" date="2017-09" db="EMBL/GenBank/DDBJ databases">
        <title>WGS assembly of Aquilegia coerulea Goldsmith.</title>
        <authorList>
            <person name="Hodges S."/>
            <person name="Kramer E."/>
            <person name="Nordborg M."/>
            <person name="Tomkins J."/>
            <person name="Borevitz J."/>
            <person name="Derieg N."/>
            <person name="Yan J."/>
            <person name="Mihaltcheva S."/>
            <person name="Hayes R.D."/>
            <person name="Rokhsar D."/>
        </authorList>
    </citation>
    <scope>NUCLEOTIDE SEQUENCE [LARGE SCALE GENOMIC DNA]</scope>
    <source>
        <strain evidence="3">cv. Goldsmith</strain>
    </source>
</reference>
<dbReference type="InParanoid" id="A0A2G5E664"/>
<dbReference type="AlphaFoldDB" id="A0A2G5E664"/>
<feature type="region of interest" description="Disordered" evidence="1">
    <location>
        <begin position="335"/>
        <end position="355"/>
    </location>
</feature>
<protein>
    <recommendedName>
        <fullName evidence="4">DUF4283 domain-containing protein</fullName>
    </recommendedName>
</protein>
<dbReference type="FunCoup" id="A0A2G5E664">
    <property type="interactions" value="2"/>
</dbReference>
<dbReference type="Proteomes" id="UP000230069">
    <property type="component" value="Unassembled WGS sequence"/>
</dbReference>
<dbReference type="InterPro" id="IPR040256">
    <property type="entry name" value="At4g02000-like"/>
</dbReference>
<evidence type="ECO:0000313" key="2">
    <source>
        <dbReference type="EMBL" id="PIA51037.1"/>
    </source>
</evidence>
<accession>A0A2G5E664</accession>
<evidence type="ECO:0008006" key="4">
    <source>
        <dbReference type="Google" id="ProtNLM"/>
    </source>
</evidence>